<proteinExistence type="predicted"/>
<sequence>MNNSVSVSKAFIKDAKTLLKKYHTLKQSINTLIENLIENPYLGVPYGDKLFKVRLADKSKGSGKSGGFRVMYYHLIKTEAGIEILLLTIFDKSEKSSISKADAIKKLANVLKDL</sequence>
<dbReference type="OrthoDB" id="1364255at2"/>
<evidence type="ECO:0000313" key="1">
    <source>
        <dbReference type="EMBL" id="TFF35045.1"/>
    </source>
</evidence>
<keyword evidence="2" id="KW-1185">Reference proteome</keyword>
<reference evidence="1 2" key="1">
    <citation type="journal article" date="2017" name="Int. J. Syst. Evol. Microbiol.">
        <title>Mucilaginibacterpsychrotolerans sp. nov., isolated from peatlands.</title>
        <authorList>
            <person name="Deng Y."/>
            <person name="Shen L."/>
            <person name="Xu B."/>
            <person name="Liu Y."/>
            <person name="Gu Z."/>
            <person name="Liu H."/>
            <person name="Zhou Y."/>
        </authorList>
    </citation>
    <scope>NUCLEOTIDE SEQUENCE [LARGE SCALE GENOMIC DNA]</scope>
    <source>
        <strain evidence="1 2">NH7-4</strain>
    </source>
</reference>
<organism evidence="1 2">
    <name type="scientific">Mucilaginibacter psychrotolerans</name>
    <dbReference type="NCBI Taxonomy" id="1524096"/>
    <lineage>
        <taxon>Bacteria</taxon>
        <taxon>Pseudomonadati</taxon>
        <taxon>Bacteroidota</taxon>
        <taxon>Sphingobacteriia</taxon>
        <taxon>Sphingobacteriales</taxon>
        <taxon>Sphingobacteriaceae</taxon>
        <taxon>Mucilaginibacter</taxon>
    </lineage>
</organism>
<dbReference type="EMBL" id="SOZE01000024">
    <property type="protein sequence ID" value="TFF35045.1"/>
    <property type="molecule type" value="Genomic_DNA"/>
</dbReference>
<protein>
    <submittedName>
        <fullName evidence="1">Addiction module toxin RelE</fullName>
    </submittedName>
</protein>
<dbReference type="Proteomes" id="UP000297540">
    <property type="component" value="Unassembled WGS sequence"/>
</dbReference>
<gene>
    <name evidence="1" type="ORF">E2R66_20085</name>
</gene>
<name>A0A4Y8S8V7_9SPHI</name>
<dbReference type="AlphaFoldDB" id="A0A4Y8S8V7"/>
<dbReference type="RefSeq" id="WP_133233928.1">
    <property type="nucleotide sequence ID" value="NZ_SOZE01000024.1"/>
</dbReference>
<accession>A0A4Y8S8V7</accession>
<evidence type="ECO:0000313" key="2">
    <source>
        <dbReference type="Proteomes" id="UP000297540"/>
    </source>
</evidence>
<comment type="caution">
    <text evidence="1">The sequence shown here is derived from an EMBL/GenBank/DDBJ whole genome shotgun (WGS) entry which is preliminary data.</text>
</comment>